<keyword evidence="3" id="KW-1185">Reference proteome</keyword>
<evidence type="ECO:0000313" key="3">
    <source>
        <dbReference type="Proteomes" id="UP000054485"/>
    </source>
</evidence>
<feature type="compositionally biased region" description="Polar residues" evidence="1">
    <location>
        <begin position="149"/>
        <end position="168"/>
    </location>
</feature>
<dbReference type="EMBL" id="KN835549">
    <property type="protein sequence ID" value="KIK36209.1"/>
    <property type="molecule type" value="Genomic_DNA"/>
</dbReference>
<dbReference type="OrthoDB" id="10386892at2759"/>
<organism evidence="2 3">
    <name type="scientific">Suillus luteus UH-Slu-Lm8-n1</name>
    <dbReference type="NCBI Taxonomy" id="930992"/>
    <lineage>
        <taxon>Eukaryota</taxon>
        <taxon>Fungi</taxon>
        <taxon>Dikarya</taxon>
        <taxon>Basidiomycota</taxon>
        <taxon>Agaricomycotina</taxon>
        <taxon>Agaricomycetes</taxon>
        <taxon>Agaricomycetidae</taxon>
        <taxon>Boletales</taxon>
        <taxon>Suillineae</taxon>
        <taxon>Suillaceae</taxon>
        <taxon>Suillus</taxon>
    </lineage>
</organism>
<evidence type="ECO:0000313" key="2">
    <source>
        <dbReference type="EMBL" id="KIK36209.1"/>
    </source>
</evidence>
<accession>A0A0D0ADK4</accession>
<reference evidence="2 3" key="1">
    <citation type="submission" date="2014-04" db="EMBL/GenBank/DDBJ databases">
        <authorList>
            <consortium name="DOE Joint Genome Institute"/>
            <person name="Kuo A."/>
            <person name="Ruytinx J."/>
            <person name="Rineau F."/>
            <person name="Colpaert J."/>
            <person name="Kohler A."/>
            <person name="Nagy L.G."/>
            <person name="Floudas D."/>
            <person name="Copeland A."/>
            <person name="Barry K.W."/>
            <person name="Cichocki N."/>
            <person name="Veneault-Fourrey C."/>
            <person name="LaButti K."/>
            <person name="Lindquist E.A."/>
            <person name="Lipzen A."/>
            <person name="Lundell T."/>
            <person name="Morin E."/>
            <person name="Murat C."/>
            <person name="Sun H."/>
            <person name="Tunlid A."/>
            <person name="Henrissat B."/>
            <person name="Grigoriev I.V."/>
            <person name="Hibbett D.S."/>
            <person name="Martin F."/>
            <person name="Nordberg H.P."/>
            <person name="Cantor M.N."/>
            <person name="Hua S.X."/>
        </authorList>
    </citation>
    <scope>NUCLEOTIDE SEQUENCE [LARGE SCALE GENOMIC DNA]</scope>
    <source>
        <strain evidence="2 3">UH-Slu-Lm8-n1</strain>
    </source>
</reference>
<dbReference type="HOGENOM" id="CLU_1587586_0_0_1"/>
<protein>
    <submittedName>
        <fullName evidence="2">Unplaced genomic scaffold CY34scaffold_418, whole genome shotgun sequence</fullName>
    </submittedName>
</protein>
<gene>
    <name evidence="2" type="ORF">CY34DRAFT_16533</name>
</gene>
<evidence type="ECO:0000256" key="1">
    <source>
        <dbReference type="SAM" id="MobiDB-lite"/>
    </source>
</evidence>
<feature type="region of interest" description="Disordered" evidence="1">
    <location>
        <begin position="140"/>
        <end position="168"/>
    </location>
</feature>
<dbReference type="InParanoid" id="A0A0D0ADK4"/>
<proteinExistence type="predicted"/>
<dbReference type="Proteomes" id="UP000054485">
    <property type="component" value="Unassembled WGS sequence"/>
</dbReference>
<sequence length="168" mass="18575">MVLQLWWMNKGFDKARLERRLKSLFPEARAQAVVALGADVEWKRARTVAAALKIDAIVQHKKFIDLILESEAGAHVNAISEPPEISVEVMANCTAVELDDREDCSVAAHQPELESFTIADKELDHAESLRLQLMDSDANAMSSDEDTLDGNSFGSMRGTSRNSTESDD</sequence>
<name>A0A0D0ADK4_9AGAM</name>
<dbReference type="AlphaFoldDB" id="A0A0D0ADK4"/>
<reference evidence="3" key="2">
    <citation type="submission" date="2015-01" db="EMBL/GenBank/DDBJ databases">
        <title>Evolutionary Origins and Diversification of the Mycorrhizal Mutualists.</title>
        <authorList>
            <consortium name="DOE Joint Genome Institute"/>
            <consortium name="Mycorrhizal Genomics Consortium"/>
            <person name="Kohler A."/>
            <person name="Kuo A."/>
            <person name="Nagy L.G."/>
            <person name="Floudas D."/>
            <person name="Copeland A."/>
            <person name="Barry K.W."/>
            <person name="Cichocki N."/>
            <person name="Veneault-Fourrey C."/>
            <person name="LaButti K."/>
            <person name="Lindquist E.A."/>
            <person name="Lipzen A."/>
            <person name="Lundell T."/>
            <person name="Morin E."/>
            <person name="Murat C."/>
            <person name="Riley R."/>
            <person name="Ohm R."/>
            <person name="Sun H."/>
            <person name="Tunlid A."/>
            <person name="Henrissat B."/>
            <person name="Grigoriev I.V."/>
            <person name="Hibbett D.S."/>
            <person name="Martin F."/>
        </authorList>
    </citation>
    <scope>NUCLEOTIDE SEQUENCE [LARGE SCALE GENOMIC DNA]</scope>
    <source>
        <strain evidence="3">UH-Slu-Lm8-n1</strain>
    </source>
</reference>